<sequence length="142" mass="14477">MSGPSPLPDLAAIGSCPALHATPPVVSPPCGLASAASILSALRRACPAPALRSTRPRSAGSPSCGLRPRKHRRHLDPFGHSFLFLPLLDNSSPIASPDSPTAAAVLPITAGHDWPCCCCRSKATLPGPVPTAVASSVESLHP</sequence>
<evidence type="ECO:0000313" key="3">
    <source>
        <dbReference type="Proteomes" id="UP001054889"/>
    </source>
</evidence>
<reference evidence="2" key="1">
    <citation type="journal article" date="2018" name="DNA Res.">
        <title>Multiple hybrid de novo genome assembly of finger millet, an orphan allotetraploid crop.</title>
        <authorList>
            <person name="Hatakeyama M."/>
            <person name="Aluri S."/>
            <person name="Balachadran M.T."/>
            <person name="Sivarajan S.R."/>
            <person name="Patrignani A."/>
            <person name="Gruter S."/>
            <person name="Poveda L."/>
            <person name="Shimizu-Inatsugi R."/>
            <person name="Baeten J."/>
            <person name="Francoijs K.J."/>
            <person name="Nataraja K.N."/>
            <person name="Reddy Y.A.N."/>
            <person name="Phadnis S."/>
            <person name="Ravikumar R.L."/>
            <person name="Schlapbach R."/>
            <person name="Sreeman S.M."/>
            <person name="Shimizu K.K."/>
        </authorList>
    </citation>
    <scope>NUCLEOTIDE SEQUENCE</scope>
</reference>
<feature type="region of interest" description="Disordered" evidence="1">
    <location>
        <begin position="49"/>
        <end position="70"/>
    </location>
</feature>
<dbReference type="EMBL" id="BQKI01000084">
    <property type="protein sequence ID" value="GJN32524.1"/>
    <property type="molecule type" value="Genomic_DNA"/>
</dbReference>
<keyword evidence="3" id="KW-1185">Reference proteome</keyword>
<name>A0AAV5FCI3_ELECO</name>
<evidence type="ECO:0000256" key="1">
    <source>
        <dbReference type="SAM" id="MobiDB-lite"/>
    </source>
</evidence>
<protein>
    <submittedName>
        <fullName evidence="2">Uncharacterized protein</fullName>
    </submittedName>
</protein>
<accession>A0AAV5FCI3</accession>
<dbReference type="Proteomes" id="UP001054889">
    <property type="component" value="Unassembled WGS sequence"/>
</dbReference>
<gene>
    <name evidence="2" type="primary">gb21038</name>
    <name evidence="2" type="ORF">PR202_gb21038</name>
</gene>
<dbReference type="AlphaFoldDB" id="A0AAV5FCI3"/>
<evidence type="ECO:0000313" key="2">
    <source>
        <dbReference type="EMBL" id="GJN32524.1"/>
    </source>
</evidence>
<organism evidence="2 3">
    <name type="scientific">Eleusine coracana subsp. coracana</name>
    <dbReference type="NCBI Taxonomy" id="191504"/>
    <lineage>
        <taxon>Eukaryota</taxon>
        <taxon>Viridiplantae</taxon>
        <taxon>Streptophyta</taxon>
        <taxon>Embryophyta</taxon>
        <taxon>Tracheophyta</taxon>
        <taxon>Spermatophyta</taxon>
        <taxon>Magnoliopsida</taxon>
        <taxon>Liliopsida</taxon>
        <taxon>Poales</taxon>
        <taxon>Poaceae</taxon>
        <taxon>PACMAD clade</taxon>
        <taxon>Chloridoideae</taxon>
        <taxon>Cynodonteae</taxon>
        <taxon>Eleusininae</taxon>
        <taxon>Eleusine</taxon>
    </lineage>
</organism>
<comment type="caution">
    <text evidence="2">The sequence shown here is derived from an EMBL/GenBank/DDBJ whole genome shotgun (WGS) entry which is preliminary data.</text>
</comment>
<reference evidence="2" key="2">
    <citation type="submission" date="2021-12" db="EMBL/GenBank/DDBJ databases">
        <title>Resequencing data analysis of finger millet.</title>
        <authorList>
            <person name="Hatakeyama M."/>
            <person name="Aluri S."/>
            <person name="Balachadran M.T."/>
            <person name="Sivarajan S.R."/>
            <person name="Poveda L."/>
            <person name="Shimizu-Inatsugi R."/>
            <person name="Schlapbach R."/>
            <person name="Sreeman S.M."/>
            <person name="Shimizu K.K."/>
        </authorList>
    </citation>
    <scope>NUCLEOTIDE SEQUENCE</scope>
</reference>
<proteinExistence type="predicted"/>